<name>A0A562RQE5_9BRAD</name>
<feature type="region of interest" description="Disordered" evidence="1">
    <location>
        <begin position="1"/>
        <end position="30"/>
    </location>
</feature>
<accession>A0A562RQE5</accession>
<dbReference type="EMBL" id="VLLA01000006">
    <property type="protein sequence ID" value="TWI71282.1"/>
    <property type="molecule type" value="Genomic_DNA"/>
</dbReference>
<organism evidence="2 3">
    <name type="scientific">Bradyrhizobium huanghuaihaiense</name>
    <dbReference type="NCBI Taxonomy" id="990078"/>
    <lineage>
        <taxon>Bacteria</taxon>
        <taxon>Pseudomonadati</taxon>
        <taxon>Pseudomonadota</taxon>
        <taxon>Alphaproteobacteria</taxon>
        <taxon>Hyphomicrobiales</taxon>
        <taxon>Nitrobacteraceae</taxon>
        <taxon>Bradyrhizobium</taxon>
    </lineage>
</organism>
<gene>
    <name evidence="2" type="ORF">IQ16_02901</name>
</gene>
<evidence type="ECO:0000313" key="3">
    <source>
        <dbReference type="Proteomes" id="UP000316291"/>
    </source>
</evidence>
<proteinExistence type="predicted"/>
<evidence type="ECO:0000256" key="1">
    <source>
        <dbReference type="SAM" id="MobiDB-lite"/>
    </source>
</evidence>
<dbReference type="AlphaFoldDB" id="A0A562RQE5"/>
<reference evidence="2 3" key="1">
    <citation type="journal article" date="2015" name="Stand. Genomic Sci.">
        <title>Genomic Encyclopedia of Bacterial and Archaeal Type Strains, Phase III: the genomes of soil and plant-associated and newly described type strains.</title>
        <authorList>
            <person name="Whitman W.B."/>
            <person name="Woyke T."/>
            <person name="Klenk H.P."/>
            <person name="Zhou Y."/>
            <person name="Lilburn T.G."/>
            <person name="Beck B.J."/>
            <person name="De Vos P."/>
            <person name="Vandamme P."/>
            <person name="Eisen J.A."/>
            <person name="Garrity G."/>
            <person name="Hugenholtz P."/>
            <person name="Kyrpides N.C."/>
        </authorList>
    </citation>
    <scope>NUCLEOTIDE SEQUENCE [LARGE SCALE GENOMIC DNA]</scope>
    <source>
        <strain evidence="2 3">CGMCC 1.10948</strain>
    </source>
</reference>
<protein>
    <submittedName>
        <fullName evidence="2">Uncharacterized protein</fullName>
    </submittedName>
</protein>
<dbReference type="Proteomes" id="UP000316291">
    <property type="component" value="Unassembled WGS sequence"/>
</dbReference>
<sequence length="124" mass="13952">MPSPKQMEKLAKSMGNQPAKESPFGPQDEMPEEYWRSVLDDTPADAKSLGRAAGLRLSELSQHVLRVSCRRCDRIVEIQKADAVRLYGQQAGWKEVAQRLLDNTCQNRTGRHQEDGCWPAFGPV</sequence>
<dbReference type="RefSeq" id="WP_244635701.1">
    <property type="nucleotide sequence ID" value="NZ_VLLA01000006.1"/>
</dbReference>
<evidence type="ECO:0000313" key="2">
    <source>
        <dbReference type="EMBL" id="TWI71282.1"/>
    </source>
</evidence>
<feature type="compositionally biased region" description="Basic and acidic residues" evidence="1">
    <location>
        <begin position="1"/>
        <end position="11"/>
    </location>
</feature>
<comment type="caution">
    <text evidence="2">The sequence shown here is derived from an EMBL/GenBank/DDBJ whole genome shotgun (WGS) entry which is preliminary data.</text>
</comment>
<keyword evidence="3" id="KW-1185">Reference proteome</keyword>